<gene>
    <name evidence="2" type="ORF">GCM10010310_51980</name>
</gene>
<name>A0ABN3T716_9ACTN</name>
<evidence type="ECO:0000256" key="1">
    <source>
        <dbReference type="SAM" id="Phobius"/>
    </source>
</evidence>
<keyword evidence="1" id="KW-1133">Transmembrane helix</keyword>
<protein>
    <submittedName>
        <fullName evidence="2">Uncharacterized protein</fullName>
    </submittedName>
</protein>
<keyword evidence="1" id="KW-0812">Transmembrane</keyword>
<organism evidence="2 3">
    <name type="scientific">Streptomyces violaceolatus</name>
    <dbReference type="NCBI Taxonomy" id="67378"/>
    <lineage>
        <taxon>Bacteria</taxon>
        <taxon>Bacillati</taxon>
        <taxon>Actinomycetota</taxon>
        <taxon>Actinomycetes</taxon>
        <taxon>Kitasatosporales</taxon>
        <taxon>Streptomycetaceae</taxon>
        <taxon>Streptomyces</taxon>
        <taxon>Streptomyces violaceoruber group</taxon>
    </lineage>
</organism>
<sequence length="212" mass="23489">MREAGAAVRFPSGPPPPSSYDSIFAMDTYEDPATWGPEPVRPRWSLALKFVATLLFFPLLCAFWLAVAAVLFVVGLFADGIAAVSEGFGRGYMRFVDDVLGGTARLGSWCVTWPELRHEGDTAHYRARVDKVVGNWTERASAPREPKKARPPVECEIPRRVYRGVGGRYVAEVALAQGWELRPTDVRKEVRLWWSAASHPQDASVADTAREA</sequence>
<dbReference type="Proteomes" id="UP001499989">
    <property type="component" value="Unassembled WGS sequence"/>
</dbReference>
<proteinExistence type="predicted"/>
<reference evidence="2 3" key="1">
    <citation type="journal article" date="2019" name="Int. J. Syst. Evol. Microbiol.">
        <title>The Global Catalogue of Microorganisms (GCM) 10K type strain sequencing project: providing services to taxonomists for standard genome sequencing and annotation.</title>
        <authorList>
            <consortium name="The Broad Institute Genomics Platform"/>
            <consortium name="The Broad Institute Genome Sequencing Center for Infectious Disease"/>
            <person name="Wu L."/>
            <person name="Ma J."/>
        </authorList>
    </citation>
    <scope>NUCLEOTIDE SEQUENCE [LARGE SCALE GENOMIC DNA]</scope>
    <source>
        <strain evidence="2 3">JCM 4531</strain>
    </source>
</reference>
<accession>A0ABN3T716</accession>
<feature type="transmembrane region" description="Helical" evidence="1">
    <location>
        <begin position="50"/>
        <end position="78"/>
    </location>
</feature>
<comment type="caution">
    <text evidence="2">The sequence shown here is derived from an EMBL/GenBank/DDBJ whole genome shotgun (WGS) entry which is preliminary data.</text>
</comment>
<keyword evidence="1" id="KW-0472">Membrane</keyword>
<keyword evidence="3" id="KW-1185">Reference proteome</keyword>
<dbReference type="EMBL" id="BAAASK010000017">
    <property type="protein sequence ID" value="GAA2692942.1"/>
    <property type="molecule type" value="Genomic_DNA"/>
</dbReference>
<evidence type="ECO:0000313" key="3">
    <source>
        <dbReference type="Proteomes" id="UP001499989"/>
    </source>
</evidence>
<evidence type="ECO:0000313" key="2">
    <source>
        <dbReference type="EMBL" id="GAA2692942.1"/>
    </source>
</evidence>